<dbReference type="CDD" id="cd10960">
    <property type="entry name" value="CE4_NodB_like_1"/>
    <property type="match status" value="1"/>
</dbReference>
<dbReference type="InterPro" id="IPR002509">
    <property type="entry name" value="NODB_dom"/>
</dbReference>
<evidence type="ECO:0000313" key="6">
    <source>
        <dbReference type="Proteomes" id="UP000044071"/>
    </source>
</evidence>
<dbReference type="InterPro" id="IPR011330">
    <property type="entry name" value="Glyco_hydro/deAcase_b/a-brl"/>
</dbReference>
<dbReference type="AlphaFoldDB" id="A0A078KXH2"/>
<keyword evidence="2" id="KW-0378">Hydrolase</keyword>
<dbReference type="Proteomes" id="UP000044071">
    <property type="component" value="Unassembled WGS sequence"/>
</dbReference>
<dbReference type="STRING" id="1034943.BN59_03427"/>
<dbReference type="GO" id="GO:0016020">
    <property type="term" value="C:membrane"/>
    <property type="evidence" value="ECO:0007669"/>
    <property type="project" value="TreeGrafter"/>
</dbReference>
<keyword evidence="1" id="KW-0479">Metal-binding</keyword>
<dbReference type="Gene3D" id="3.20.20.370">
    <property type="entry name" value="Glycoside hydrolase/deacetylase"/>
    <property type="match status" value="1"/>
</dbReference>
<dbReference type="PANTHER" id="PTHR10587:SF133">
    <property type="entry name" value="CHITIN DEACETYLASE 1-RELATED"/>
    <property type="match status" value="1"/>
</dbReference>
<evidence type="ECO:0000259" key="4">
    <source>
        <dbReference type="PROSITE" id="PS51677"/>
    </source>
</evidence>
<gene>
    <name evidence="5" type="ORF">BN59_03427</name>
</gene>
<dbReference type="OrthoDB" id="115239at2"/>
<dbReference type="RefSeq" id="WP_044012270.1">
    <property type="nucleotide sequence ID" value="NZ_CCVW01000004.1"/>
</dbReference>
<proteinExistence type="predicted"/>
<evidence type="ECO:0000256" key="3">
    <source>
        <dbReference type="SAM" id="SignalP"/>
    </source>
</evidence>
<name>A0A078KXH2_9GAMM</name>
<feature type="signal peptide" evidence="3">
    <location>
        <begin position="1"/>
        <end position="22"/>
    </location>
</feature>
<evidence type="ECO:0000256" key="1">
    <source>
        <dbReference type="ARBA" id="ARBA00022723"/>
    </source>
</evidence>
<organism evidence="5 6">
    <name type="scientific">Legionella massiliensis</name>
    <dbReference type="NCBI Taxonomy" id="1034943"/>
    <lineage>
        <taxon>Bacteria</taxon>
        <taxon>Pseudomonadati</taxon>
        <taxon>Pseudomonadota</taxon>
        <taxon>Gammaproteobacteria</taxon>
        <taxon>Legionellales</taxon>
        <taxon>Legionellaceae</taxon>
        <taxon>Legionella</taxon>
    </lineage>
</organism>
<protein>
    <submittedName>
        <fullName evidence="5">Polysaccharide deacetylase family sporulation protein PdaB</fullName>
    </submittedName>
</protein>
<dbReference type="eggNOG" id="COG0726">
    <property type="taxonomic scope" value="Bacteria"/>
</dbReference>
<dbReference type="EMBL" id="CCSB01000004">
    <property type="protein sequence ID" value="CDZ79110.1"/>
    <property type="molecule type" value="Genomic_DNA"/>
</dbReference>
<reference evidence="5 6" key="1">
    <citation type="submission" date="2014-06" db="EMBL/GenBank/DDBJ databases">
        <authorList>
            <person name="Urmite Genomes Urmite Genomes"/>
        </authorList>
    </citation>
    <scope>NUCLEOTIDE SEQUENCE [LARGE SCALE GENOMIC DNA]</scope>
</reference>
<dbReference type="GO" id="GO:0016810">
    <property type="term" value="F:hydrolase activity, acting on carbon-nitrogen (but not peptide) bonds"/>
    <property type="evidence" value="ECO:0007669"/>
    <property type="project" value="InterPro"/>
</dbReference>
<feature type="chain" id="PRO_5009744083" evidence="3">
    <location>
        <begin position="23"/>
        <end position="289"/>
    </location>
</feature>
<keyword evidence="6" id="KW-1185">Reference proteome</keyword>
<sequence>MLKKYLLSLSFLGWLLSGSSFAFEREIAITIDDLPFVGFANNNAALLKREEERFSSIMQALIDNNVPATGFVIAGIIEKGQWEWLERFQQAGFVVGNHTYSHINLNTTGAEKYIKNIEQADQILAPLMSSPKYFRYPFLAEGRGEKKQQVQDYLAANNYIIAPVTVDSKDFLFNSKLYSVSSRLRMQLLQRIKPKYLAYIWSQTLRAERIAQNRNQPAKQILLIHANLLNSYCMRDIIEMYKKNGYRFISLAEALNQSAPMVDVVKDINDSNEKPGTWMFDQTDEQPVR</sequence>
<feature type="domain" description="NodB homology" evidence="4">
    <location>
        <begin position="25"/>
        <end position="249"/>
    </location>
</feature>
<dbReference type="PROSITE" id="PS51677">
    <property type="entry name" value="NODB"/>
    <property type="match status" value="1"/>
</dbReference>
<dbReference type="GO" id="GO:0005975">
    <property type="term" value="P:carbohydrate metabolic process"/>
    <property type="evidence" value="ECO:0007669"/>
    <property type="project" value="InterPro"/>
</dbReference>
<keyword evidence="3" id="KW-0732">Signal</keyword>
<dbReference type="InterPro" id="IPR050248">
    <property type="entry name" value="Polysacc_deacetylase_ArnD"/>
</dbReference>
<dbReference type="PANTHER" id="PTHR10587">
    <property type="entry name" value="GLYCOSYL TRANSFERASE-RELATED"/>
    <property type="match status" value="1"/>
</dbReference>
<dbReference type="Pfam" id="PF01522">
    <property type="entry name" value="Polysacc_deac_1"/>
    <property type="match status" value="1"/>
</dbReference>
<evidence type="ECO:0000313" key="5">
    <source>
        <dbReference type="EMBL" id="CDZ79110.1"/>
    </source>
</evidence>
<accession>A0A078KXH2</accession>
<dbReference type="SUPFAM" id="SSF88713">
    <property type="entry name" value="Glycoside hydrolase/deacetylase"/>
    <property type="match status" value="1"/>
</dbReference>
<dbReference type="GO" id="GO:0046872">
    <property type="term" value="F:metal ion binding"/>
    <property type="evidence" value="ECO:0007669"/>
    <property type="project" value="UniProtKB-KW"/>
</dbReference>
<evidence type="ECO:0000256" key="2">
    <source>
        <dbReference type="ARBA" id="ARBA00022801"/>
    </source>
</evidence>